<dbReference type="PANTHER" id="PTHR35601:SF1">
    <property type="entry name" value="TOXIN RELE"/>
    <property type="match status" value="1"/>
</dbReference>
<evidence type="ECO:0000256" key="1">
    <source>
        <dbReference type="ARBA" id="ARBA00006226"/>
    </source>
</evidence>
<accession>N1MRS4</accession>
<evidence type="ECO:0000313" key="3">
    <source>
        <dbReference type="EMBL" id="CCW18357.1"/>
    </source>
</evidence>
<organism evidence="3 4">
    <name type="scientific">Sphingobium indicum BiD32</name>
    <dbReference type="NCBI Taxonomy" id="1301087"/>
    <lineage>
        <taxon>Bacteria</taxon>
        <taxon>Pseudomonadati</taxon>
        <taxon>Pseudomonadota</taxon>
        <taxon>Alphaproteobacteria</taxon>
        <taxon>Sphingomonadales</taxon>
        <taxon>Sphingomonadaceae</taxon>
        <taxon>Sphingobium</taxon>
    </lineage>
</organism>
<dbReference type="Pfam" id="PF05016">
    <property type="entry name" value="ParE_toxin"/>
    <property type="match status" value="1"/>
</dbReference>
<evidence type="ECO:0000256" key="2">
    <source>
        <dbReference type="ARBA" id="ARBA00022649"/>
    </source>
</evidence>
<protein>
    <recommendedName>
        <fullName evidence="5">Addiction module toxin RelE</fullName>
    </recommendedName>
</protein>
<keyword evidence="2" id="KW-1277">Toxin-antitoxin system</keyword>
<evidence type="ECO:0000313" key="4">
    <source>
        <dbReference type="Proteomes" id="UP000013201"/>
    </source>
</evidence>
<gene>
    <name evidence="3" type="ORF">EBBID32_27090</name>
</gene>
<dbReference type="RefSeq" id="WP_006958557.1">
    <property type="nucleotide sequence ID" value="NZ_CAVK010000134.1"/>
</dbReference>
<proteinExistence type="inferred from homology"/>
<comment type="caution">
    <text evidence="3">The sequence shown here is derived from an EMBL/GenBank/DDBJ whole genome shotgun (WGS) entry which is preliminary data.</text>
</comment>
<dbReference type="Proteomes" id="UP000013201">
    <property type="component" value="Unassembled WGS sequence"/>
</dbReference>
<reference evidence="4" key="2">
    <citation type="submission" date="2013-04" db="EMBL/GenBank/DDBJ databases">
        <title>Bisphenol A degrading Sphingobium sp. strain BiD32.</title>
        <authorList>
            <person name="Nielsen J.L."/>
            <person name="Zhou N.A."/>
            <person name="Kjeldal H."/>
        </authorList>
    </citation>
    <scope>NUCLEOTIDE SEQUENCE [LARGE SCALE GENOMIC DNA]</scope>
    <source>
        <strain evidence="4">BiD32</strain>
    </source>
</reference>
<dbReference type="Gene3D" id="3.30.2310.20">
    <property type="entry name" value="RelE-like"/>
    <property type="match status" value="1"/>
</dbReference>
<sequence>MPVSLLSDERIATLDDPRTLGSTLTGDHAGYWRWRIGDYRVVARIEDERVVVKLLQVLTRAW</sequence>
<name>N1MRS4_9SPHN</name>
<dbReference type="EMBL" id="CAVK010000134">
    <property type="protein sequence ID" value="CCW18357.1"/>
    <property type="molecule type" value="Genomic_DNA"/>
</dbReference>
<dbReference type="SUPFAM" id="SSF143011">
    <property type="entry name" value="RelE-like"/>
    <property type="match status" value="1"/>
</dbReference>
<comment type="similarity">
    <text evidence="1">Belongs to the RelE toxin family.</text>
</comment>
<dbReference type="AlphaFoldDB" id="N1MRS4"/>
<evidence type="ECO:0008006" key="5">
    <source>
        <dbReference type="Google" id="ProtNLM"/>
    </source>
</evidence>
<keyword evidence="4" id="KW-1185">Reference proteome</keyword>
<reference evidence="3 4" key="1">
    <citation type="submission" date="2013-03" db="EMBL/GenBank/DDBJ databases">
        <authorList>
            <person name="Le V."/>
        </authorList>
    </citation>
    <scope>NUCLEOTIDE SEQUENCE [LARGE SCALE GENOMIC DNA]</scope>
    <source>
        <strain evidence="3 4">BiD32</strain>
    </source>
</reference>
<dbReference type="InterPro" id="IPR035093">
    <property type="entry name" value="RelE/ParE_toxin_dom_sf"/>
</dbReference>
<dbReference type="PANTHER" id="PTHR35601">
    <property type="entry name" value="TOXIN RELE"/>
    <property type="match status" value="1"/>
</dbReference>
<dbReference type="InterPro" id="IPR007712">
    <property type="entry name" value="RelE/ParE_toxin"/>
</dbReference>